<dbReference type="RefSeq" id="WP_033300487.1">
    <property type="nucleotide sequence ID" value="NZ_JBHSJE010000008.1"/>
</dbReference>
<dbReference type="GeneID" id="96256726"/>
<accession>A0ABV9VEL8</accession>
<comment type="caution">
    <text evidence="1">The sequence shown here is derived from an EMBL/GenBank/DDBJ whole genome shotgun (WGS) entry which is preliminary data.</text>
</comment>
<gene>
    <name evidence="1" type="ORF">ACFPL4_26610</name>
</gene>
<evidence type="ECO:0000313" key="1">
    <source>
        <dbReference type="EMBL" id="MFC4981876.1"/>
    </source>
</evidence>
<dbReference type="Proteomes" id="UP001595908">
    <property type="component" value="Unassembled WGS sequence"/>
</dbReference>
<protein>
    <submittedName>
        <fullName evidence="1">Uncharacterized protein</fullName>
    </submittedName>
</protein>
<sequence>MWAFIDALGLDSLLAGVNKLQRVCAPKLFWDVSEKLVAGAGVEGAPLGPASGGQVNSLFRKRVSSRRAG</sequence>
<proteinExistence type="predicted"/>
<reference evidence="2" key="1">
    <citation type="journal article" date="2019" name="Int. J. Syst. Evol. Microbiol.">
        <title>The Global Catalogue of Microorganisms (GCM) 10K type strain sequencing project: providing services to taxonomists for standard genome sequencing and annotation.</title>
        <authorList>
            <consortium name="The Broad Institute Genomics Platform"/>
            <consortium name="The Broad Institute Genome Sequencing Center for Infectious Disease"/>
            <person name="Wu L."/>
            <person name="Ma J."/>
        </authorList>
    </citation>
    <scope>NUCLEOTIDE SEQUENCE [LARGE SCALE GENOMIC DNA]</scope>
    <source>
        <strain evidence="2">ICMP 257</strain>
    </source>
</reference>
<name>A0ABV9VEL8_STRAZ</name>
<organism evidence="1 2">
    <name type="scientific">Streptomyces atroolivaceus</name>
    <dbReference type="NCBI Taxonomy" id="66869"/>
    <lineage>
        <taxon>Bacteria</taxon>
        <taxon>Bacillati</taxon>
        <taxon>Actinomycetota</taxon>
        <taxon>Actinomycetes</taxon>
        <taxon>Kitasatosporales</taxon>
        <taxon>Streptomycetaceae</taxon>
        <taxon>Streptomyces</taxon>
    </lineage>
</organism>
<keyword evidence="2" id="KW-1185">Reference proteome</keyword>
<dbReference type="EMBL" id="JBHSJE010000008">
    <property type="protein sequence ID" value="MFC4981876.1"/>
    <property type="molecule type" value="Genomic_DNA"/>
</dbReference>
<evidence type="ECO:0000313" key="2">
    <source>
        <dbReference type="Proteomes" id="UP001595908"/>
    </source>
</evidence>